<feature type="domain" description="RagB/SusD" evidence="7">
    <location>
        <begin position="356"/>
        <end position="647"/>
    </location>
</feature>
<accession>A0A0F5JE27</accession>
<name>A0A0F5JE27_9BACT</name>
<evidence type="ECO:0000313" key="9">
    <source>
        <dbReference type="EMBL" id="KKB56086.1"/>
    </source>
</evidence>
<gene>
    <name evidence="9" type="ORF">HMPREF1535_02059</name>
</gene>
<comment type="caution">
    <text evidence="9">The sequence shown here is derived from an EMBL/GenBank/DDBJ whole genome shotgun (WGS) entry which is preliminary data.</text>
</comment>
<dbReference type="InterPro" id="IPR033985">
    <property type="entry name" value="SusD-like_N"/>
</dbReference>
<feature type="signal peptide" evidence="6">
    <location>
        <begin position="1"/>
        <end position="24"/>
    </location>
</feature>
<evidence type="ECO:0000256" key="6">
    <source>
        <dbReference type="SAM" id="SignalP"/>
    </source>
</evidence>
<dbReference type="SUPFAM" id="SSF48452">
    <property type="entry name" value="TPR-like"/>
    <property type="match status" value="1"/>
</dbReference>
<evidence type="ECO:0000256" key="2">
    <source>
        <dbReference type="ARBA" id="ARBA00006275"/>
    </source>
</evidence>
<feature type="chain" id="PRO_5002489754" description="RagB/SusD domain-containing protein" evidence="6">
    <location>
        <begin position="25"/>
        <end position="647"/>
    </location>
</feature>
<dbReference type="InterPro" id="IPR011990">
    <property type="entry name" value="TPR-like_helical_dom_sf"/>
</dbReference>
<keyword evidence="4" id="KW-0472">Membrane</keyword>
<keyword evidence="3 6" id="KW-0732">Signal</keyword>
<evidence type="ECO:0000313" key="10">
    <source>
        <dbReference type="Proteomes" id="UP000033047"/>
    </source>
</evidence>
<dbReference type="EMBL" id="AQHV01000011">
    <property type="protein sequence ID" value="KKB56086.1"/>
    <property type="molecule type" value="Genomic_DNA"/>
</dbReference>
<dbReference type="PATRIC" id="fig|927665.4.peg.2112"/>
<evidence type="ECO:0000259" key="8">
    <source>
        <dbReference type="Pfam" id="PF14322"/>
    </source>
</evidence>
<evidence type="ECO:0000259" key="7">
    <source>
        <dbReference type="Pfam" id="PF07980"/>
    </source>
</evidence>
<keyword evidence="5" id="KW-0998">Cell outer membrane</keyword>
<evidence type="ECO:0000256" key="4">
    <source>
        <dbReference type="ARBA" id="ARBA00023136"/>
    </source>
</evidence>
<dbReference type="RefSeq" id="WP_046146027.1">
    <property type="nucleotide sequence ID" value="NZ_KQ033912.1"/>
</dbReference>
<comment type="similarity">
    <text evidence="2">Belongs to the SusD family.</text>
</comment>
<evidence type="ECO:0000256" key="3">
    <source>
        <dbReference type="ARBA" id="ARBA00022729"/>
    </source>
</evidence>
<evidence type="ECO:0000256" key="1">
    <source>
        <dbReference type="ARBA" id="ARBA00004442"/>
    </source>
</evidence>
<dbReference type="STRING" id="927665.HMPREF1535_02059"/>
<dbReference type="HOGENOM" id="CLU_015553_0_3_10"/>
<evidence type="ECO:0000256" key="5">
    <source>
        <dbReference type="ARBA" id="ARBA00023237"/>
    </source>
</evidence>
<feature type="domain" description="SusD-like N-terminal" evidence="8">
    <location>
        <begin position="114"/>
        <end position="210"/>
    </location>
</feature>
<dbReference type="Pfam" id="PF14322">
    <property type="entry name" value="SusD-like_3"/>
    <property type="match status" value="1"/>
</dbReference>
<evidence type="ECO:0008006" key="11">
    <source>
        <dbReference type="Google" id="ProtNLM"/>
    </source>
</evidence>
<organism evidence="9 10">
    <name type="scientific">Parabacteroides goldsteinii DSM 19448 = WAL 12034</name>
    <dbReference type="NCBI Taxonomy" id="927665"/>
    <lineage>
        <taxon>Bacteria</taxon>
        <taxon>Pseudomonadati</taxon>
        <taxon>Bacteroidota</taxon>
        <taxon>Bacteroidia</taxon>
        <taxon>Bacteroidales</taxon>
        <taxon>Tannerellaceae</taxon>
        <taxon>Parabacteroides</taxon>
    </lineage>
</organism>
<dbReference type="InterPro" id="IPR012944">
    <property type="entry name" value="SusD_RagB_dom"/>
</dbReference>
<comment type="subcellular location">
    <subcellularLocation>
        <location evidence="1">Cell outer membrane</location>
    </subcellularLocation>
</comment>
<dbReference type="GO" id="GO:0009279">
    <property type="term" value="C:cell outer membrane"/>
    <property type="evidence" value="ECO:0007669"/>
    <property type="project" value="UniProtKB-SubCell"/>
</dbReference>
<dbReference type="Gene3D" id="1.25.40.390">
    <property type="match status" value="1"/>
</dbReference>
<protein>
    <recommendedName>
        <fullName evidence="11">RagB/SusD domain-containing protein</fullName>
    </recommendedName>
</protein>
<proteinExistence type="inferred from homology"/>
<sequence length="647" mass="74799">MMKNILLKSLLFCIVLLECLSCNYLDIVPDNMATIDYAFRNRTACEKYLYTCYSYRPRHGDFSWDPAIAATDEVWCHSYINSAGRYIARGMQKVNDPYMNFWSGAKSGDSFVIPALWDGIRDCNIFLENVDKVTDLPSYERDRWIAEVKFLKAYYHFYLFRMYGPIPIMDVNLPVSATPEEVKVYREPVDNVVDYIVNLLDEAAADLPSNDDLVEGTEAGRVYNLVAKAMKARVLAYAASPLFNGNTDYASLVDNRGVQLFPQTYDPEKWKKAADACLEAIDMAHAQNKRLYTSVDPLLSTQNDTFKLQTTLRQAICDRWNCELIWGSTNNDQYSFVQRCQSRVLRVGAEMGTVVRTEWAPTLNTVEKFYSSHGVPINEDRDWVQNNWYSQRYEIRPEVSSGAEKYYVKEGQKTVNLHYNREPRFYANIGFDRGIYFGNGYNKFPDNVKHCEFCAKEYSGVASASEAFSVTGYGAKKMHSFKDAMTANDYSIEYYPFPIMRMADLYLLYAEALNEYSGPSGEVYKYVDMIRERAGLEGVQASWTKYSISPSKAATKEGLREIIQHEREIELVFEGQHFWDLRRWKRIQDLNEQPKGWNVIQGDTQDLFYTVTSVAQTPVEFSVRDYFWPINEKEISINSNLVQNFDW</sequence>
<dbReference type="Proteomes" id="UP000033047">
    <property type="component" value="Unassembled WGS sequence"/>
</dbReference>
<dbReference type="AlphaFoldDB" id="A0A0F5JE27"/>
<dbReference type="Pfam" id="PF07980">
    <property type="entry name" value="SusD_RagB"/>
    <property type="match status" value="1"/>
</dbReference>
<reference evidence="9 10" key="1">
    <citation type="submission" date="2013-04" db="EMBL/GenBank/DDBJ databases">
        <title>The Genome Sequence of Parabacteroides goldsteinii DSM 19448.</title>
        <authorList>
            <consortium name="The Broad Institute Genomics Platform"/>
            <person name="Earl A."/>
            <person name="Ward D."/>
            <person name="Feldgarden M."/>
            <person name="Gevers D."/>
            <person name="Martens E."/>
            <person name="Sakamoto M."/>
            <person name="Benno Y."/>
            <person name="Song Y."/>
            <person name="Liu C."/>
            <person name="Lee J."/>
            <person name="Bolanos M."/>
            <person name="Vaisanen M.L."/>
            <person name="Finegold S.M."/>
            <person name="Walker B."/>
            <person name="Young S."/>
            <person name="Zeng Q."/>
            <person name="Gargeya S."/>
            <person name="Fitzgerald M."/>
            <person name="Haas B."/>
            <person name="Abouelleil A."/>
            <person name="Allen A.W."/>
            <person name="Alvarado L."/>
            <person name="Arachchi H.M."/>
            <person name="Berlin A.M."/>
            <person name="Chapman S.B."/>
            <person name="Gainer-Dewar J."/>
            <person name="Goldberg J."/>
            <person name="Griggs A."/>
            <person name="Gujja S."/>
            <person name="Hansen M."/>
            <person name="Howarth C."/>
            <person name="Imamovic A."/>
            <person name="Ireland A."/>
            <person name="Larimer J."/>
            <person name="McCowan C."/>
            <person name="Murphy C."/>
            <person name="Pearson M."/>
            <person name="Poon T.W."/>
            <person name="Priest M."/>
            <person name="Roberts A."/>
            <person name="Saif S."/>
            <person name="Shea T."/>
            <person name="Sisk P."/>
            <person name="Sykes S."/>
            <person name="Wortman J."/>
            <person name="Nusbaum C."/>
            <person name="Birren B."/>
        </authorList>
    </citation>
    <scope>NUCLEOTIDE SEQUENCE [LARGE SCALE GENOMIC DNA]</scope>
    <source>
        <strain evidence="9 10">DSM 19448</strain>
    </source>
</reference>